<gene>
    <name evidence="1" type="ORF">FN846DRAFT_906125</name>
</gene>
<accession>A0A5J5EZ68</accession>
<dbReference type="EMBL" id="VXIS01000067">
    <property type="protein sequence ID" value="KAA8908517.1"/>
    <property type="molecule type" value="Genomic_DNA"/>
</dbReference>
<proteinExistence type="predicted"/>
<dbReference type="Proteomes" id="UP000326924">
    <property type="component" value="Unassembled WGS sequence"/>
</dbReference>
<protein>
    <submittedName>
        <fullName evidence="1">Uncharacterized protein</fullName>
    </submittedName>
</protein>
<sequence length="652" mass="72824">MSSNGSEDAHASGILQNGGNFEEWFQFMEGQLTNRRSYYIAISAETELNSLSVIGKIPTRCENARTTMLACMTSATLQVTFYDVIGTWNVTESMQTAFCRWATISENLRAGLMNMFFQSIRKTIKKNLKGPRRMVNSTRSPLALPEARRANMGNSTYKDLFERLGVDSAEVQKLSVELEHHCVAHETWWSNRATTPSGAKRWWSATHAADAPDDAAVVTPAADGKTSPATVPSSPVTTITSSAQRDVNKRKRKPKKAIHLEKKPENDLAVTAGPALIAPLHCSVEASQYALDCGVLNAAVGMDRADILHLLLARIERSASASPHEEWEEGLLERYPTPIHCACSYARHDMLHLLLQWYAVHAPAALDRMMSGTCCCSGLEWPTSPFQHTLLGDRHPSRSAHDVLAVLDRLEPFPVIDLDMANMGGHALDELAARDHFLSPDVLEIVLHRLPLRPAYPDGENVMWRYLLSRQCTGDPIQALLDVGVNVPDEAYEQPLTSGNHELLDWLRSFVTSADDMWIYLHSLLQLHDLPYPFTELAPLLLHMMVKISMELHPTGFTGQTLCVAIMTASSLTGCCARDGEYTPREWIWELVDAMISAGADLHEPWIDGQRLLCRPEDQGNARARDHAKLRVYIRWTADEMLRERERVGSLL</sequence>
<evidence type="ECO:0000313" key="2">
    <source>
        <dbReference type="Proteomes" id="UP000326924"/>
    </source>
</evidence>
<dbReference type="AlphaFoldDB" id="A0A5J5EZ68"/>
<reference evidence="1 2" key="1">
    <citation type="submission" date="2019-09" db="EMBL/GenBank/DDBJ databases">
        <title>Draft genome of the ectomycorrhizal ascomycete Sphaerosporella brunnea.</title>
        <authorList>
            <consortium name="DOE Joint Genome Institute"/>
            <person name="Benucci G.M."/>
            <person name="Marozzi G."/>
            <person name="Antonielli L."/>
            <person name="Sanchez S."/>
            <person name="Marco P."/>
            <person name="Wang X."/>
            <person name="Falini L.B."/>
            <person name="Barry K."/>
            <person name="Haridas S."/>
            <person name="Lipzen A."/>
            <person name="Labutti K."/>
            <person name="Grigoriev I.V."/>
            <person name="Murat C."/>
            <person name="Martin F."/>
            <person name="Albertini E."/>
            <person name="Donnini D."/>
            <person name="Bonito G."/>
        </authorList>
    </citation>
    <scope>NUCLEOTIDE SEQUENCE [LARGE SCALE GENOMIC DNA]</scope>
    <source>
        <strain evidence="1 2">Sb_GMNB300</strain>
    </source>
</reference>
<comment type="caution">
    <text evidence="1">The sequence shown here is derived from an EMBL/GenBank/DDBJ whole genome shotgun (WGS) entry which is preliminary data.</text>
</comment>
<dbReference type="InParanoid" id="A0A5J5EZ68"/>
<evidence type="ECO:0000313" key="1">
    <source>
        <dbReference type="EMBL" id="KAA8908517.1"/>
    </source>
</evidence>
<name>A0A5J5EZ68_9PEZI</name>
<keyword evidence="2" id="KW-1185">Reference proteome</keyword>
<organism evidence="1 2">
    <name type="scientific">Sphaerosporella brunnea</name>
    <dbReference type="NCBI Taxonomy" id="1250544"/>
    <lineage>
        <taxon>Eukaryota</taxon>
        <taxon>Fungi</taxon>
        <taxon>Dikarya</taxon>
        <taxon>Ascomycota</taxon>
        <taxon>Pezizomycotina</taxon>
        <taxon>Pezizomycetes</taxon>
        <taxon>Pezizales</taxon>
        <taxon>Pyronemataceae</taxon>
        <taxon>Sphaerosporella</taxon>
    </lineage>
</organism>